<dbReference type="Pfam" id="PF05235">
    <property type="entry name" value="CHAD"/>
    <property type="match status" value="1"/>
</dbReference>
<accession>A0A6N8J9Q1</accession>
<name>A0A6N8J9Q1_9BACT</name>
<dbReference type="EMBL" id="WRXO01000004">
    <property type="protein sequence ID" value="MVT42015.1"/>
    <property type="molecule type" value="Genomic_DNA"/>
</dbReference>
<organism evidence="2 3">
    <name type="scientific">Chitinophaga oryziterrae</name>
    <dbReference type="NCBI Taxonomy" id="1031224"/>
    <lineage>
        <taxon>Bacteria</taxon>
        <taxon>Pseudomonadati</taxon>
        <taxon>Bacteroidota</taxon>
        <taxon>Chitinophagia</taxon>
        <taxon>Chitinophagales</taxon>
        <taxon>Chitinophagaceae</taxon>
        <taxon>Chitinophaga</taxon>
    </lineage>
</organism>
<gene>
    <name evidence="2" type="ORF">GO495_15595</name>
</gene>
<proteinExistence type="predicted"/>
<dbReference type="PANTHER" id="PTHR39339">
    <property type="entry name" value="SLR1444 PROTEIN"/>
    <property type="match status" value="1"/>
</dbReference>
<sequence length="259" mass="29624">MLKKKRQLNYLNKRWANMHHHLLVFSNNGGQETIHKLRVEIKKVRAFTQFSHALRGQQLSSADLKKVKRIFKHAGMIRDAYTSLLTMKRYRINNTVLRSEEAGIVKNESGKFRARSGNYDKRISKADKTFHRKVHAVKNNAIKHWFGTQLSFITSALEGASAYHLHPARKRIKALLYILAILPEKMATSLGLNTTYLNKLQDAIGKWHDHTTATALLIGKTPKGKSMVGKLQEEEHKTLREVRELSADFLSKALVPPKP</sequence>
<evidence type="ECO:0000313" key="2">
    <source>
        <dbReference type="EMBL" id="MVT42015.1"/>
    </source>
</evidence>
<dbReference type="OrthoDB" id="773317at2"/>
<feature type="domain" description="CHAD" evidence="1">
    <location>
        <begin position="29"/>
        <end position="217"/>
    </location>
</feature>
<dbReference type="RefSeq" id="WP_157300651.1">
    <property type="nucleotide sequence ID" value="NZ_BAAAZB010000005.1"/>
</dbReference>
<protein>
    <submittedName>
        <fullName evidence="2">CHAD domain-containing protein</fullName>
    </submittedName>
</protein>
<evidence type="ECO:0000259" key="1">
    <source>
        <dbReference type="Pfam" id="PF05235"/>
    </source>
</evidence>
<dbReference type="PANTHER" id="PTHR39339:SF1">
    <property type="entry name" value="CHAD DOMAIN-CONTAINING PROTEIN"/>
    <property type="match status" value="1"/>
</dbReference>
<comment type="caution">
    <text evidence="2">The sequence shown here is derived from an EMBL/GenBank/DDBJ whole genome shotgun (WGS) entry which is preliminary data.</text>
</comment>
<dbReference type="Proteomes" id="UP000468388">
    <property type="component" value="Unassembled WGS sequence"/>
</dbReference>
<evidence type="ECO:0000313" key="3">
    <source>
        <dbReference type="Proteomes" id="UP000468388"/>
    </source>
</evidence>
<dbReference type="InterPro" id="IPR007899">
    <property type="entry name" value="CHAD_dom"/>
</dbReference>
<dbReference type="InterPro" id="IPR038186">
    <property type="entry name" value="CHAD_dom_sf"/>
</dbReference>
<dbReference type="Gene3D" id="1.40.20.10">
    <property type="entry name" value="CHAD domain"/>
    <property type="match status" value="1"/>
</dbReference>
<dbReference type="AlphaFoldDB" id="A0A6N8J9Q1"/>
<reference evidence="2 3" key="1">
    <citation type="submission" date="2019-12" db="EMBL/GenBank/DDBJ databases">
        <title>The draft genomic sequence of strain Chitinophaga oryziterrae JCM 16595.</title>
        <authorList>
            <person name="Zhang X."/>
        </authorList>
    </citation>
    <scope>NUCLEOTIDE SEQUENCE [LARGE SCALE GENOMIC DNA]</scope>
    <source>
        <strain evidence="2 3">JCM 16595</strain>
    </source>
</reference>
<keyword evidence="3" id="KW-1185">Reference proteome</keyword>